<keyword evidence="1" id="KW-1133">Transmembrane helix</keyword>
<keyword evidence="1" id="KW-0812">Transmembrane</keyword>
<proteinExistence type="predicted"/>
<name>A0A7L6B246_9ACTN</name>
<sequence>MGRQRVEHRPVRRRRPMRAGVLVAGLGLGTCLIGVAGLAAWNAQVVLQAGGPVRETADGFFREVAAGDTDRAYERLCAEARGRWSRTGFDSWVRTPPLVSGYEIVDVSVKTRAGRPRATVVVRLNRDGGGSEERELPVVSEDGGWRVCGDPF</sequence>
<keyword evidence="3" id="KW-1185">Reference proteome</keyword>
<evidence type="ECO:0008006" key="4">
    <source>
        <dbReference type="Google" id="ProtNLM"/>
    </source>
</evidence>
<dbReference type="AlphaFoldDB" id="A0A7L6B246"/>
<evidence type="ECO:0000313" key="2">
    <source>
        <dbReference type="EMBL" id="QLQ35911.1"/>
    </source>
</evidence>
<dbReference type="RefSeq" id="WP_181568438.1">
    <property type="nucleotide sequence ID" value="NZ_CP059322.2"/>
</dbReference>
<evidence type="ECO:0000256" key="1">
    <source>
        <dbReference type="SAM" id="Phobius"/>
    </source>
</evidence>
<reference evidence="3" key="1">
    <citation type="submission" date="2020-07" db="EMBL/GenBank/DDBJ databases">
        <title>A new Micromonospora strain with potent antibiotic activity isolated from the microbiome of a mid-Atlantic deep-sea sponge.</title>
        <authorList>
            <person name="Back C.R."/>
            <person name="Stennett H.L."/>
            <person name="Williams S.E."/>
            <person name="Wang L."/>
            <person name="Ojeda Gomez J."/>
            <person name="Abdulle O.M."/>
            <person name="Duffy T."/>
            <person name="Hendry K.R."/>
            <person name="Powell D."/>
            <person name="Stach J.E."/>
            <person name="Essex-Lopresti A.E."/>
            <person name="Willis C.L."/>
            <person name="Curnow P."/>
            <person name="Race P.R."/>
        </authorList>
    </citation>
    <scope>NUCLEOTIDE SEQUENCE [LARGE SCALE GENOMIC DNA]</scope>
    <source>
        <strain evidence="3">28ISP2-46</strain>
    </source>
</reference>
<dbReference type="KEGG" id="mfeu:H1D33_21500"/>
<protein>
    <recommendedName>
        <fullName evidence="4">DUF4878 domain-containing protein</fullName>
    </recommendedName>
</protein>
<dbReference type="Proteomes" id="UP000510844">
    <property type="component" value="Chromosome"/>
</dbReference>
<dbReference type="EMBL" id="CP059322">
    <property type="protein sequence ID" value="QLQ35911.1"/>
    <property type="molecule type" value="Genomic_DNA"/>
</dbReference>
<keyword evidence="1" id="KW-0472">Membrane</keyword>
<accession>A0A7L6B246</accession>
<organism evidence="2 3">
    <name type="scientific">Micromonospora robiginosa</name>
    <dbReference type="NCBI Taxonomy" id="2749844"/>
    <lineage>
        <taxon>Bacteria</taxon>
        <taxon>Bacillati</taxon>
        <taxon>Actinomycetota</taxon>
        <taxon>Actinomycetes</taxon>
        <taxon>Micromonosporales</taxon>
        <taxon>Micromonosporaceae</taxon>
        <taxon>Micromonospora</taxon>
    </lineage>
</organism>
<gene>
    <name evidence="2" type="ORF">H1D33_21500</name>
</gene>
<evidence type="ECO:0000313" key="3">
    <source>
        <dbReference type="Proteomes" id="UP000510844"/>
    </source>
</evidence>
<feature type="transmembrane region" description="Helical" evidence="1">
    <location>
        <begin position="21"/>
        <end position="41"/>
    </location>
</feature>
<reference evidence="2 3" key="2">
    <citation type="journal article" date="2021" name="Mar. Drugs">
        <title>A New Micromonospora Strain with Antibiotic Activity Isolated from the Microbiome of a Mid-Atlantic Deep-Sea Sponge.</title>
        <authorList>
            <person name="Back C.R."/>
            <person name="Stennett H.L."/>
            <person name="Williams S.E."/>
            <person name="Wang L."/>
            <person name="Ojeda Gomez J."/>
            <person name="Abdulle O.M."/>
            <person name="Duffy T."/>
            <person name="Neal C."/>
            <person name="Mantell J."/>
            <person name="Jepson M.A."/>
            <person name="Hendry K.R."/>
            <person name="Powell D."/>
            <person name="Stach J.E.M."/>
            <person name="Essex-Lopresti A.E."/>
            <person name="Willis C.L."/>
            <person name="Curnow P."/>
            <person name="Race P.R."/>
        </authorList>
    </citation>
    <scope>NUCLEOTIDE SEQUENCE [LARGE SCALE GENOMIC DNA]</scope>
    <source>
        <strain evidence="2 3">28ISP2-46</strain>
    </source>
</reference>